<proteinExistence type="predicted"/>
<evidence type="ECO:0000313" key="2">
    <source>
        <dbReference type="EnsemblMetazoa" id="Aqu2.1.12226_001"/>
    </source>
</evidence>
<sequence>MAQQQYQQQQYQQQQQQQQQSEAPIANSQQALAASQGMLAVLPFTQPYPLATPTGVFTIPPPPPQLNIKANEITNQSKRMFSEDSSSEWDGFCKIYYNDNVRDKASTNTTFEEIDQKYLQKAVEDGLVEYFVTKTV</sequence>
<evidence type="ECO:0000256" key="1">
    <source>
        <dbReference type="SAM" id="MobiDB-lite"/>
    </source>
</evidence>
<feature type="compositionally biased region" description="Low complexity" evidence="1">
    <location>
        <begin position="1"/>
        <end position="20"/>
    </location>
</feature>
<protein>
    <submittedName>
        <fullName evidence="2">Uncharacterized protein</fullName>
    </submittedName>
</protein>
<reference evidence="2" key="1">
    <citation type="submission" date="2017-05" db="UniProtKB">
        <authorList>
            <consortium name="EnsemblMetazoa"/>
        </authorList>
    </citation>
    <scope>IDENTIFICATION</scope>
</reference>
<organism evidence="2">
    <name type="scientific">Amphimedon queenslandica</name>
    <name type="common">Sponge</name>
    <dbReference type="NCBI Taxonomy" id="400682"/>
    <lineage>
        <taxon>Eukaryota</taxon>
        <taxon>Metazoa</taxon>
        <taxon>Porifera</taxon>
        <taxon>Demospongiae</taxon>
        <taxon>Heteroscleromorpha</taxon>
        <taxon>Haplosclerida</taxon>
        <taxon>Niphatidae</taxon>
        <taxon>Amphimedon</taxon>
    </lineage>
</organism>
<dbReference type="EnsemblMetazoa" id="Aqu2.1.12226_001">
    <property type="protein sequence ID" value="Aqu2.1.12226_001"/>
    <property type="gene ID" value="Aqu2.1.12226"/>
</dbReference>
<dbReference type="InParanoid" id="A0A1X7TCE1"/>
<dbReference type="AlphaFoldDB" id="A0A1X7TCE1"/>
<feature type="region of interest" description="Disordered" evidence="1">
    <location>
        <begin position="1"/>
        <end position="29"/>
    </location>
</feature>
<accession>A0A1X7TCE1</accession>
<name>A0A1X7TCE1_AMPQE</name>